<gene>
    <name evidence="1" type="ORF">CC86DRAFT_304185</name>
</gene>
<dbReference type="Proteomes" id="UP000799424">
    <property type="component" value="Unassembled WGS sequence"/>
</dbReference>
<evidence type="ECO:0000313" key="1">
    <source>
        <dbReference type="EMBL" id="KAF2820699.1"/>
    </source>
</evidence>
<accession>A0A6A6ZJ36</accession>
<reference evidence="1" key="1">
    <citation type="journal article" date="2020" name="Stud. Mycol.">
        <title>101 Dothideomycetes genomes: a test case for predicting lifestyles and emergence of pathogens.</title>
        <authorList>
            <person name="Haridas S."/>
            <person name="Albert R."/>
            <person name="Binder M."/>
            <person name="Bloem J."/>
            <person name="Labutti K."/>
            <person name="Salamov A."/>
            <person name="Andreopoulos B."/>
            <person name="Baker S."/>
            <person name="Barry K."/>
            <person name="Bills G."/>
            <person name="Bluhm B."/>
            <person name="Cannon C."/>
            <person name="Castanera R."/>
            <person name="Culley D."/>
            <person name="Daum C."/>
            <person name="Ezra D."/>
            <person name="Gonzalez J."/>
            <person name="Henrissat B."/>
            <person name="Kuo A."/>
            <person name="Liang C."/>
            <person name="Lipzen A."/>
            <person name="Lutzoni F."/>
            <person name="Magnuson J."/>
            <person name="Mondo S."/>
            <person name="Nolan M."/>
            <person name="Ohm R."/>
            <person name="Pangilinan J."/>
            <person name="Park H.-J."/>
            <person name="Ramirez L."/>
            <person name="Alfaro M."/>
            <person name="Sun H."/>
            <person name="Tritt A."/>
            <person name="Yoshinaga Y."/>
            <person name="Zwiers L.-H."/>
            <person name="Turgeon B."/>
            <person name="Goodwin S."/>
            <person name="Spatafora J."/>
            <person name="Crous P."/>
            <person name="Grigoriev I."/>
        </authorList>
    </citation>
    <scope>NUCLEOTIDE SEQUENCE</scope>
    <source>
        <strain evidence="1">CBS 113818</strain>
    </source>
</reference>
<organism evidence="1 2">
    <name type="scientific">Ophiobolus disseminans</name>
    <dbReference type="NCBI Taxonomy" id="1469910"/>
    <lineage>
        <taxon>Eukaryota</taxon>
        <taxon>Fungi</taxon>
        <taxon>Dikarya</taxon>
        <taxon>Ascomycota</taxon>
        <taxon>Pezizomycotina</taxon>
        <taxon>Dothideomycetes</taxon>
        <taxon>Pleosporomycetidae</taxon>
        <taxon>Pleosporales</taxon>
        <taxon>Pleosporineae</taxon>
        <taxon>Phaeosphaeriaceae</taxon>
        <taxon>Ophiobolus</taxon>
    </lineage>
</organism>
<sequence>RYLTSHEANAVVEFLLQQKAFGQPVRMKHMPLIAFSATRNRPLADRPLKPPGPNWAKAFKRQRPELVAKKNRLQDWNRYNIYDKVKY</sequence>
<evidence type="ECO:0000313" key="2">
    <source>
        <dbReference type="Proteomes" id="UP000799424"/>
    </source>
</evidence>
<dbReference type="AlphaFoldDB" id="A0A6A6ZJ36"/>
<name>A0A6A6ZJ36_9PLEO</name>
<evidence type="ECO:0008006" key="3">
    <source>
        <dbReference type="Google" id="ProtNLM"/>
    </source>
</evidence>
<dbReference type="EMBL" id="MU006240">
    <property type="protein sequence ID" value="KAF2820699.1"/>
    <property type="molecule type" value="Genomic_DNA"/>
</dbReference>
<protein>
    <recommendedName>
        <fullName evidence="3">HTH CENPB-type domain-containing protein</fullName>
    </recommendedName>
</protein>
<dbReference type="OrthoDB" id="5420958at2759"/>
<feature type="non-terminal residue" evidence="1">
    <location>
        <position position="1"/>
    </location>
</feature>
<proteinExistence type="predicted"/>
<keyword evidence="2" id="KW-1185">Reference proteome</keyword>